<dbReference type="AlphaFoldDB" id="A0A0N8GP58"/>
<sequence>MADDQPPNKRKRGRPAGRTSGGYRIWVGSPFGQTDKEREAEQLFIENMLSVGERREALLKAAIAKENKKEKNDCGGQSSEN</sequence>
<evidence type="ECO:0000313" key="2">
    <source>
        <dbReference type="EMBL" id="KPL79978.1"/>
    </source>
</evidence>
<dbReference type="RefSeq" id="WP_054537326.1">
    <property type="nucleotide sequence ID" value="NZ_LGKP01000042.1"/>
</dbReference>
<evidence type="ECO:0000313" key="3">
    <source>
        <dbReference type="Proteomes" id="UP000050277"/>
    </source>
</evidence>
<evidence type="ECO:0000256" key="1">
    <source>
        <dbReference type="SAM" id="MobiDB-lite"/>
    </source>
</evidence>
<dbReference type="EMBL" id="LGKP01000042">
    <property type="protein sequence ID" value="KPL79978.1"/>
    <property type="molecule type" value="Genomic_DNA"/>
</dbReference>
<reference evidence="2 3" key="1">
    <citation type="submission" date="2015-07" db="EMBL/GenBank/DDBJ databases">
        <title>Whole genome sequence of Herpetosiphon geysericola DSM 7119.</title>
        <authorList>
            <person name="Hemp J."/>
            <person name="Ward L.M."/>
            <person name="Pace L.A."/>
            <person name="Fischer W.W."/>
        </authorList>
    </citation>
    <scope>NUCLEOTIDE SEQUENCE [LARGE SCALE GENOMIC DNA]</scope>
    <source>
        <strain evidence="2 3">DSM 7119</strain>
    </source>
</reference>
<feature type="region of interest" description="Disordered" evidence="1">
    <location>
        <begin position="1"/>
        <end position="31"/>
    </location>
</feature>
<proteinExistence type="predicted"/>
<keyword evidence="3" id="KW-1185">Reference proteome</keyword>
<comment type="caution">
    <text evidence="2">The sequence shown here is derived from an EMBL/GenBank/DDBJ whole genome shotgun (WGS) entry which is preliminary data.</text>
</comment>
<dbReference type="Proteomes" id="UP000050277">
    <property type="component" value="Unassembled WGS sequence"/>
</dbReference>
<gene>
    <name evidence="2" type="ORF">SE18_25660</name>
</gene>
<protein>
    <submittedName>
        <fullName evidence="2">Uncharacterized protein</fullName>
    </submittedName>
</protein>
<accession>A0A0N8GP58</accession>
<organism evidence="2 3">
    <name type="scientific">Herpetosiphon geysericola</name>
    <dbReference type="NCBI Taxonomy" id="70996"/>
    <lineage>
        <taxon>Bacteria</taxon>
        <taxon>Bacillati</taxon>
        <taxon>Chloroflexota</taxon>
        <taxon>Chloroflexia</taxon>
        <taxon>Herpetosiphonales</taxon>
        <taxon>Herpetosiphonaceae</taxon>
        <taxon>Herpetosiphon</taxon>
    </lineage>
</organism>
<name>A0A0N8GP58_9CHLR</name>